<dbReference type="InterPro" id="IPR053197">
    <property type="entry name" value="F-box_SCFL_complex_component"/>
</dbReference>
<sequence>MIGRALSRRLVVGSSAQVAAGRDRLSALSDDLLHRILGPLDARLAAGQCSLLSRRWRHVWATMPHVTLLGHASERFGDSLLLLRDDTSKLRALTLHSANTGHFAHQRRWLRHVASRGIRVLDITLSTAYHFELPDCVFNCATLEEMIVSASAVRQVVAPKTVCLPRLKKLHLCYMQLSDPSVADKLTSGCPALEELDLSRCSLGLFRISSDTVKTLSVTACDYSEIDVV</sequence>
<organism evidence="2 3">
    <name type="scientific">Lolium multiflorum</name>
    <name type="common">Italian ryegrass</name>
    <name type="synonym">Lolium perenne subsp. multiflorum</name>
    <dbReference type="NCBI Taxonomy" id="4521"/>
    <lineage>
        <taxon>Eukaryota</taxon>
        <taxon>Viridiplantae</taxon>
        <taxon>Streptophyta</taxon>
        <taxon>Embryophyta</taxon>
        <taxon>Tracheophyta</taxon>
        <taxon>Spermatophyta</taxon>
        <taxon>Magnoliopsida</taxon>
        <taxon>Liliopsida</taxon>
        <taxon>Poales</taxon>
        <taxon>Poaceae</taxon>
        <taxon>BOP clade</taxon>
        <taxon>Pooideae</taxon>
        <taxon>Poodae</taxon>
        <taxon>Poeae</taxon>
        <taxon>Poeae Chloroplast Group 2 (Poeae type)</taxon>
        <taxon>Loliodinae</taxon>
        <taxon>Loliinae</taxon>
        <taxon>Lolium</taxon>
    </lineage>
</organism>
<dbReference type="InterPro" id="IPR036047">
    <property type="entry name" value="F-box-like_dom_sf"/>
</dbReference>
<evidence type="ECO:0000313" key="3">
    <source>
        <dbReference type="Proteomes" id="UP001231189"/>
    </source>
</evidence>
<evidence type="ECO:0000259" key="1">
    <source>
        <dbReference type="Pfam" id="PF24758"/>
    </source>
</evidence>
<dbReference type="SUPFAM" id="SSF81383">
    <property type="entry name" value="F-box domain"/>
    <property type="match status" value="1"/>
</dbReference>
<feature type="domain" description="F-box/LRR-repeat protein 15/At3g58940/PEG3-like LRR" evidence="1">
    <location>
        <begin position="107"/>
        <end position="229"/>
    </location>
</feature>
<dbReference type="PANTHER" id="PTHR34223:SF67">
    <property type="entry name" value="F-BOX DOMAIN-CONTAINING PROTEIN"/>
    <property type="match status" value="1"/>
</dbReference>
<dbReference type="InterPro" id="IPR032675">
    <property type="entry name" value="LRR_dom_sf"/>
</dbReference>
<name>A0AAD8RAH3_LOLMU</name>
<gene>
    <name evidence="2" type="ORF">QYE76_021280</name>
</gene>
<proteinExistence type="predicted"/>
<accession>A0AAD8RAH3</accession>
<comment type="caution">
    <text evidence="2">The sequence shown here is derived from an EMBL/GenBank/DDBJ whole genome shotgun (WGS) entry which is preliminary data.</text>
</comment>
<dbReference type="SUPFAM" id="SSF52047">
    <property type="entry name" value="RNI-like"/>
    <property type="match status" value="1"/>
</dbReference>
<dbReference type="Pfam" id="PF24758">
    <property type="entry name" value="LRR_At5g56370"/>
    <property type="match status" value="1"/>
</dbReference>
<protein>
    <recommendedName>
        <fullName evidence="1">F-box/LRR-repeat protein 15/At3g58940/PEG3-like LRR domain-containing protein</fullName>
    </recommendedName>
</protein>
<dbReference type="Proteomes" id="UP001231189">
    <property type="component" value="Unassembled WGS sequence"/>
</dbReference>
<dbReference type="PANTHER" id="PTHR34223">
    <property type="entry name" value="OS11G0201299 PROTEIN"/>
    <property type="match status" value="1"/>
</dbReference>
<keyword evidence="3" id="KW-1185">Reference proteome</keyword>
<dbReference type="InterPro" id="IPR055411">
    <property type="entry name" value="LRR_FXL15/At3g58940/PEG3-like"/>
</dbReference>
<evidence type="ECO:0000313" key="2">
    <source>
        <dbReference type="EMBL" id="KAK1615763.1"/>
    </source>
</evidence>
<dbReference type="EMBL" id="JAUUTY010000006">
    <property type="protein sequence ID" value="KAK1615763.1"/>
    <property type="molecule type" value="Genomic_DNA"/>
</dbReference>
<dbReference type="Gene3D" id="3.80.10.10">
    <property type="entry name" value="Ribonuclease Inhibitor"/>
    <property type="match status" value="1"/>
</dbReference>
<dbReference type="AlphaFoldDB" id="A0AAD8RAH3"/>
<reference evidence="2" key="1">
    <citation type="submission" date="2023-07" db="EMBL/GenBank/DDBJ databases">
        <title>A chromosome-level genome assembly of Lolium multiflorum.</title>
        <authorList>
            <person name="Chen Y."/>
            <person name="Copetti D."/>
            <person name="Kolliker R."/>
            <person name="Studer B."/>
        </authorList>
    </citation>
    <scope>NUCLEOTIDE SEQUENCE</scope>
    <source>
        <strain evidence="2">02402/16</strain>
        <tissue evidence="2">Leaf</tissue>
    </source>
</reference>